<gene>
    <name evidence="5" type="ORF">P5673_012036</name>
</gene>
<dbReference type="InterPro" id="IPR038822">
    <property type="entry name" value="Vertnin-like"/>
</dbReference>
<dbReference type="AlphaFoldDB" id="A0AAD9QNU5"/>
<dbReference type="GO" id="GO:0046983">
    <property type="term" value="F:protein dimerization activity"/>
    <property type="evidence" value="ECO:0007669"/>
    <property type="project" value="InterPro"/>
</dbReference>
<feature type="non-terminal residue" evidence="5">
    <location>
        <position position="568"/>
    </location>
</feature>
<dbReference type="CDD" id="cd22791">
    <property type="entry name" value="OTU_VRTN"/>
    <property type="match status" value="1"/>
</dbReference>
<evidence type="ECO:0000256" key="2">
    <source>
        <dbReference type="ARBA" id="ARBA00020188"/>
    </source>
</evidence>
<evidence type="ECO:0000256" key="3">
    <source>
        <dbReference type="SAM" id="MobiDB-lite"/>
    </source>
</evidence>
<dbReference type="GO" id="GO:0000785">
    <property type="term" value="C:chromatin"/>
    <property type="evidence" value="ECO:0007669"/>
    <property type="project" value="TreeGrafter"/>
</dbReference>
<proteinExistence type="inferred from homology"/>
<dbReference type="GO" id="GO:0006357">
    <property type="term" value="P:regulation of transcription by RNA polymerase II"/>
    <property type="evidence" value="ECO:0007669"/>
    <property type="project" value="TreeGrafter"/>
</dbReference>
<evidence type="ECO:0000259" key="4">
    <source>
        <dbReference type="Pfam" id="PF05699"/>
    </source>
</evidence>
<comment type="similarity">
    <text evidence="1">Belongs to the vertnin family.</text>
</comment>
<evidence type="ECO:0000313" key="6">
    <source>
        <dbReference type="Proteomes" id="UP001249851"/>
    </source>
</evidence>
<evidence type="ECO:0000256" key="1">
    <source>
        <dbReference type="ARBA" id="ARBA00007290"/>
    </source>
</evidence>
<comment type="caution">
    <text evidence="5">The sequence shown here is derived from an EMBL/GenBank/DDBJ whole genome shotgun (WGS) entry which is preliminary data.</text>
</comment>
<sequence>MDSTPLNSESDLQCVEENLYRCAIEEIERLCKELSNKYDAAARWIQHKECIDNPELLEKDVLGQTLIPDDITVAEGNPRWLACKTKGDGDCLFNSMSRVLVGNESLCCILRLLTAVELYINSDFYCKHPAFQEYVNASVINGYDEDTLFTMCLTAQGIAVWNAKDRDSAVKEAAKSCSKQKEWCGIFHIMALASVTGRPVYSVYPNAGSRIREFFHRKMPPRSLEQINQDVVYIMWPRCGTLDSAPGSWYQPNHFIPIVKIPRLAASDTRIPGDYKNFTKTKPPLSIKRQSKGWSITNFFTKEASEESHQTNNSLPASVRARPENCVEDCKGAKTTKLDDTSTPGSADPVKHEAVRTAPTRRLTCSTIERWKRQDLAQYDAESWLIYDEEKTMKGQYCIALKCNACIQFESIIRNRPKFSKAFIDSSTNFRLTNDSKLHNWSSLMNGMTCLITLFSTCHLRHYKATWFKIFHSSRAGEWQNILLLIRVFFSLPVSNAALERMFSNLGRVKTVKRSSLSQGTLENILRIQAGGPPLESHHWRAMTPPQQLMTGTEENEDEPTKSLGRST</sequence>
<dbReference type="PANTHER" id="PTHR16081">
    <property type="entry name" value="VERTNIN"/>
    <property type="match status" value="1"/>
</dbReference>
<feature type="domain" description="HAT C-terminal dimerisation" evidence="4">
    <location>
        <begin position="477"/>
        <end position="528"/>
    </location>
</feature>
<dbReference type="PANTHER" id="PTHR16081:SF0">
    <property type="entry name" value="VERTNIN"/>
    <property type="match status" value="1"/>
</dbReference>
<protein>
    <recommendedName>
        <fullName evidence="2">Vertnin</fullName>
    </recommendedName>
</protein>
<feature type="region of interest" description="Disordered" evidence="3">
    <location>
        <begin position="545"/>
        <end position="568"/>
    </location>
</feature>
<dbReference type="Gene3D" id="3.90.70.80">
    <property type="match status" value="1"/>
</dbReference>
<keyword evidence="6" id="KW-1185">Reference proteome</keyword>
<dbReference type="InterPro" id="IPR047273">
    <property type="entry name" value="VRTN_OTU_dom"/>
</dbReference>
<dbReference type="EMBL" id="JARQWQ010000022">
    <property type="protein sequence ID" value="KAK2564579.1"/>
    <property type="molecule type" value="Genomic_DNA"/>
</dbReference>
<dbReference type="InterPro" id="IPR008906">
    <property type="entry name" value="HATC_C_dom"/>
</dbReference>
<evidence type="ECO:0000313" key="5">
    <source>
        <dbReference type="EMBL" id="KAK2564579.1"/>
    </source>
</evidence>
<name>A0AAD9QNU5_ACRCE</name>
<dbReference type="Pfam" id="PF05699">
    <property type="entry name" value="Dimer_Tnp_hAT"/>
    <property type="match status" value="1"/>
</dbReference>
<accession>A0AAD9QNU5</accession>
<dbReference type="Proteomes" id="UP001249851">
    <property type="component" value="Unassembled WGS sequence"/>
</dbReference>
<organism evidence="5 6">
    <name type="scientific">Acropora cervicornis</name>
    <name type="common">Staghorn coral</name>
    <dbReference type="NCBI Taxonomy" id="6130"/>
    <lineage>
        <taxon>Eukaryota</taxon>
        <taxon>Metazoa</taxon>
        <taxon>Cnidaria</taxon>
        <taxon>Anthozoa</taxon>
        <taxon>Hexacorallia</taxon>
        <taxon>Scleractinia</taxon>
        <taxon>Astrocoeniina</taxon>
        <taxon>Acroporidae</taxon>
        <taxon>Acropora</taxon>
    </lineage>
</organism>
<reference evidence="5" key="1">
    <citation type="journal article" date="2023" name="G3 (Bethesda)">
        <title>Whole genome assembly and annotation of the endangered Caribbean coral Acropora cervicornis.</title>
        <authorList>
            <person name="Selwyn J.D."/>
            <person name="Vollmer S.V."/>
        </authorList>
    </citation>
    <scope>NUCLEOTIDE SEQUENCE</scope>
    <source>
        <strain evidence="5">K2</strain>
    </source>
</reference>
<reference evidence="5" key="2">
    <citation type="journal article" date="2023" name="Science">
        <title>Genomic signatures of disease resistance in endangered staghorn corals.</title>
        <authorList>
            <person name="Vollmer S.V."/>
            <person name="Selwyn J.D."/>
            <person name="Despard B.A."/>
            <person name="Roesel C.L."/>
        </authorList>
    </citation>
    <scope>NUCLEOTIDE SEQUENCE</scope>
    <source>
        <strain evidence="5">K2</strain>
    </source>
</reference>